<evidence type="ECO:0000313" key="2">
    <source>
        <dbReference type="Proteomes" id="UP001302602"/>
    </source>
</evidence>
<dbReference type="Proteomes" id="UP001302602">
    <property type="component" value="Unassembled WGS sequence"/>
</dbReference>
<keyword evidence="2" id="KW-1185">Reference proteome</keyword>
<gene>
    <name evidence="1" type="ORF">N657DRAFT_651508</name>
</gene>
<protein>
    <submittedName>
        <fullName evidence="1">Uncharacterized protein</fullName>
    </submittedName>
</protein>
<dbReference type="EMBL" id="MU853277">
    <property type="protein sequence ID" value="KAK4118209.1"/>
    <property type="molecule type" value="Genomic_DNA"/>
</dbReference>
<comment type="caution">
    <text evidence="1">The sequence shown here is derived from an EMBL/GenBank/DDBJ whole genome shotgun (WGS) entry which is preliminary data.</text>
</comment>
<dbReference type="AlphaFoldDB" id="A0AAN6YZA5"/>
<reference evidence="1" key="2">
    <citation type="submission" date="2023-05" db="EMBL/GenBank/DDBJ databases">
        <authorList>
            <consortium name="Lawrence Berkeley National Laboratory"/>
            <person name="Steindorff A."/>
            <person name="Hensen N."/>
            <person name="Bonometti L."/>
            <person name="Westerberg I."/>
            <person name="Brannstrom I.O."/>
            <person name="Guillou S."/>
            <person name="Cros-Aarteil S."/>
            <person name="Calhoun S."/>
            <person name="Haridas S."/>
            <person name="Kuo A."/>
            <person name="Mondo S."/>
            <person name="Pangilinan J."/>
            <person name="Riley R."/>
            <person name="Labutti K."/>
            <person name="Andreopoulos B."/>
            <person name="Lipzen A."/>
            <person name="Chen C."/>
            <person name="Yanf M."/>
            <person name="Daum C."/>
            <person name="Ng V."/>
            <person name="Clum A."/>
            <person name="Ohm R."/>
            <person name="Martin F."/>
            <person name="Silar P."/>
            <person name="Natvig D."/>
            <person name="Lalanne C."/>
            <person name="Gautier V."/>
            <person name="Ament-Velasquez S.L."/>
            <person name="Kruys A."/>
            <person name="Hutchinson M.I."/>
            <person name="Powell A.J."/>
            <person name="Barry K."/>
            <person name="Miller A.N."/>
            <person name="Grigoriev I.V."/>
            <person name="Debuchy R."/>
            <person name="Gladieux P."/>
            <person name="Thoren M.H."/>
            <person name="Johannesson H."/>
        </authorList>
    </citation>
    <scope>NUCLEOTIDE SEQUENCE</scope>
    <source>
        <strain evidence="1">CBS 731.68</strain>
    </source>
</reference>
<evidence type="ECO:0000313" key="1">
    <source>
        <dbReference type="EMBL" id="KAK4118209.1"/>
    </source>
</evidence>
<proteinExistence type="predicted"/>
<feature type="non-terminal residue" evidence="1">
    <location>
        <position position="65"/>
    </location>
</feature>
<dbReference type="GeneID" id="87830949"/>
<accession>A0AAN6YZA5</accession>
<reference evidence="1" key="1">
    <citation type="journal article" date="2023" name="Mol. Phylogenet. Evol.">
        <title>Genome-scale phylogeny and comparative genomics of the fungal order Sordariales.</title>
        <authorList>
            <person name="Hensen N."/>
            <person name="Bonometti L."/>
            <person name="Westerberg I."/>
            <person name="Brannstrom I.O."/>
            <person name="Guillou S."/>
            <person name="Cros-Aarteil S."/>
            <person name="Calhoun S."/>
            <person name="Haridas S."/>
            <person name="Kuo A."/>
            <person name="Mondo S."/>
            <person name="Pangilinan J."/>
            <person name="Riley R."/>
            <person name="LaButti K."/>
            <person name="Andreopoulos B."/>
            <person name="Lipzen A."/>
            <person name="Chen C."/>
            <person name="Yan M."/>
            <person name="Daum C."/>
            <person name="Ng V."/>
            <person name="Clum A."/>
            <person name="Steindorff A."/>
            <person name="Ohm R.A."/>
            <person name="Martin F."/>
            <person name="Silar P."/>
            <person name="Natvig D.O."/>
            <person name="Lalanne C."/>
            <person name="Gautier V."/>
            <person name="Ament-Velasquez S.L."/>
            <person name="Kruys A."/>
            <person name="Hutchinson M.I."/>
            <person name="Powell A.J."/>
            <person name="Barry K."/>
            <person name="Miller A.N."/>
            <person name="Grigoriev I.V."/>
            <person name="Debuchy R."/>
            <person name="Gladieux P."/>
            <person name="Hiltunen Thoren M."/>
            <person name="Johannesson H."/>
        </authorList>
    </citation>
    <scope>NUCLEOTIDE SEQUENCE</scope>
    <source>
        <strain evidence="1">CBS 731.68</strain>
    </source>
</reference>
<organism evidence="1 2">
    <name type="scientific">Parathielavia appendiculata</name>
    <dbReference type="NCBI Taxonomy" id="2587402"/>
    <lineage>
        <taxon>Eukaryota</taxon>
        <taxon>Fungi</taxon>
        <taxon>Dikarya</taxon>
        <taxon>Ascomycota</taxon>
        <taxon>Pezizomycotina</taxon>
        <taxon>Sordariomycetes</taxon>
        <taxon>Sordariomycetidae</taxon>
        <taxon>Sordariales</taxon>
        <taxon>Chaetomiaceae</taxon>
        <taxon>Parathielavia</taxon>
    </lineage>
</organism>
<name>A0AAN6YZA5_9PEZI</name>
<sequence>MEDPPVFGGPKTGFFGRSDLSYQSKLPRPQLGIKYVWIPTLPVELSGFLGTKIHGLSTDVQCETL</sequence>
<dbReference type="RefSeq" id="XP_062641982.1">
    <property type="nucleotide sequence ID" value="XM_062794180.1"/>
</dbReference>